<comment type="subcellular location">
    <subcellularLocation>
        <location evidence="1">Membrane</location>
        <topology evidence="1">Multi-pass membrane protein</topology>
    </subcellularLocation>
</comment>
<feature type="transmembrane region" description="Helical" evidence="7">
    <location>
        <begin position="206"/>
        <end position="227"/>
    </location>
</feature>
<dbReference type="PANTHER" id="PTHR33048">
    <property type="entry name" value="PTH11-LIKE INTEGRAL MEMBRANE PROTEIN (AFU_ORTHOLOGUE AFUA_5G11245)"/>
    <property type="match status" value="1"/>
</dbReference>
<sequence>MATDTPDPSLSNAHMLYIPIAIFGVLCPLLVGIRIWSRRRKGGHLGADDYTIIGSLIFALLSSGLEIASCHYGFGRHSETLTNENKIETLKFFFVCQVSYKACINLTKCSIVLLYLRIFGKVRWFKWLCWGLVAIVAMYAVSSIVATIFQCTPVRRAYNKAVPGTCIDNGKFWYANAGFSIATDLIILFMPMASVYQLQIQQIQKIALVIVFALGGFVVITSCLRVTTIDIAATTTDVTFDVSSTMWTVIEMNVAIVCACLPMIRPIIVKVFPKLMPRSSSNNQKYGTPSYGTKSYAHSQARDKNEWIQIDAGRNGIPMTSIRKAGSTGSEESILGPQVEAGTNIPPGAPWPIDENGQMSIQKTVQYSVEYSKGQQQQKEGDK</sequence>
<feature type="transmembrane region" description="Helical" evidence="7">
    <location>
        <begin position="172"/>
        <end position="194"/>
    </location>
</feature>
<evidence type="ECO:0000256" key="1">
    <source>
        <dbReference type="ARBA" id="ARBA00004141"/>
    </source>
</evidence>
<dbReference type="GO" id="GO:0016020">
    <property type="term" value="C:membrane"/>
    <property type="evidence" value="ECO:0007669"/>
    <property type="project" value="UniProtKB-SubCell"/>
</dbReference>
<dbReference type="InterPro" id="IPR049326">
    <property type="entry name" value="Rhodopsin_dom_fungi"/>
</dbReference>
<proteinExistence type="inferred from homology"/>
<evidence type="ECO:0000313" key="9">
    <source>
        <dbReference type="EMBL" id="RMJ18972.1"/>
    </source>
</evidence>
<evidence type="ECO:0000256" key="3">
    <source>
        <dbReference type="ARBA" id="ARBA00022989"/>
    </source>
</evidence>
<feature type="transmembrane region" description="Helical" evidence="7">
    <location>
        <begin position="247"/>
        <end position="268"/>
    </location>
</feature>
<dbReference type="Pfam" id="PF20684">
    <property type="entry name" value="Fung_rhodopsin"/>
    <property type="match status" value="1"/>
</dbReference>
<comment type="caution">
    <text evidence="9">The sequence shown here is derived from an EMBL/GenBank/DDBJ whole genome shotgun (WGS) entry which is preliminary data.</text>
</comment>
<dbReference type="InterPro" id="IPR052337">
    <property type="entry name" value="SAT4-like"/>
</dbReference>
<name>A0A3M2SP68_9HYPO</name>
<keyword evidence="2 7" id="KW-0812">Transmembrane</keyword>
<feature type="compositionally biased region" description="Polar residues" evidence="6">
    <location>
        <begin position="280"/>
        <end position="298"/>
    </location>
</feature>
<dbReference type="OrthoDB" id="444631at2759"/>
<keyword evidence="10" id="KW-1185">Reference proteome</keyword>
<feature type="transmembrane region" description="Helical" evidence="7">
    <location>
        <begin position="92"/>
        <end position="116"/>
    </location>
</feature>
<feature type="region of interest" description="Disordered" evidence="6">
    <location>
        <begin position="318"/>
        <end position="358"/>
    </location>
</feature>
<gene>
    <name evidence="9" type="ORF">CDV36_001388</name>
</gene>
<evidence type="ECO:0000256" key="2">
    <source>
        <dbReference type="ARBA" id="ARBA00022692"/>
    </source>
</evidence>
<protein>
    <recommendedName>
        <fullName evidence="8">Rhodopsin domain-containing protein</fullName>
    </recommendedName>
</protein>
<evidence type="ECO:0000256" key="6">
    <source>
        <dbReference type="SAM" id="MobiDB-lite"/>
    </source>
</evidence>
<feature type="transmembrane region" description="Helical" evidence="7">
    <location>
        <begin position="16"/>
        <end position="37"/>
    </location>
</feature>
<keyword evidence="3 7" id="KW-1133">Transmembrane helix</keyword>
<feature type="domain" description="Rhodopsin" evidence="8">
    <location>
        <begin position="33"/>
        <end position="269"/>
    </location>
</feature>
<keyword evidence="4 7" id="KW-0472">Membrane</keyword>
<dbReference type="Proteomes" id="UP000277212">
    <property type="component" value="Unassembled WGS sequence"/>
</dbReference>
<dbReference type="STRING" id="2010991.A0A3M2SP68"/>
<reference evidence="9 10" key="1">
    <citation type="submission" date="2017-06" db="EMBL/GenBank/DDBJ databases">
        <title>Comparative genomic analysis of Ambrosia Fusariam Clade fungi.</title>
        <authorList>
            <person name="Stajich J.E."/>
            <person name="Carrillo J."/>
            <person name="Kijimoto T."/>
            <person name="Eskalen A."/>
            <person name="O'Donnell K."/>
            <person name="Kasson M."/>
        </authorList>
    </citation>
    <scope>NUCLEOTIDE SEQUENCE [LARGE SCALE GENOMIC DNA]</scope>
    <source>
        <strain evidence="9">UCR3666</strain>
    </source>
</reference>
<evidence type="ECO:0000256" key="7">
    <source>
        <dbReference type="SAM" id="Phobius"/>
    </source>
</evidence>
<accession>A0A3M2SP68</accession>
<dbReference type="EMBL" id="NKUJ01000013">
    <property type="protein sequence ID" value="RMJ18972.1"/>
    <property type="molecule type" value="Genomic_DNA"/>
</dbReference>
<dbReference type="PANTHER" id="PTHR33048:SF55">
    <property type="entry name" value="INTEGRAL MEMBRANE PROTEIN"/>
    <property type="match status" value="1"/>
</dbReference>
<evidence type="ECO:0000313" key="10">
    <source>
        <dbReference type="Proteomes" id="UP000277212"/>
    </source>
</evidence>
<comment type="similarity">
    <text evidence="5">Belongs to the SAT4 family.</text>
</comment>
<evidence type="ECO:0000256" key="4">
    <source>
        <dbReference type="ARBA" id="ARBA00023136"/>
    </source>
</evidence>
<evidence type="ECO:0000259" key="8">
    <source>
        <dbReference type="Pfam" id="PF20684"/>
    </source>
</evidence>
<organism evidence="9 10">
    <name type="scientific">Fusarium kuroshium</name>
    <dbReference type="NCBI Taxonomy" id="2010991"/>
    <lineage>
        <taxon>Eukaryota</taxon>
        <taxon>Fungi</taxon>
        <taxon>Dikarya</taxon>
        <taxon>Ascomycota</taxon>
        <taxon>Pezizomycotina</taxon>
        <taxon>Sordariomycetes</taxon>
        <taxon>Hypocreomycetidae</taxon>
        <taxon>Hypocreales</taxon>
        <taxon>Nectriaceae</taxon>
        <taxon>Fusarium</taxon>
        <taxon>Fusarium solani species complex</taxon>
    </lineage>
</organism>
<feature type="transmembrane region" description="Helical" evidence="7">
    <location>
        <begin position="128"/>
        <end position="149"/>
    </location>
</feature>
<feature type="transmembrane region" description="Helical" evidence="7">
    <location>
        <begin position="49"/>
        <end position="72"/>
    </location>
</feature>
<feature type="region of interest" description="Disordered" evidence="6">
    <location>
        <begin position="280"/>
        <end position="299"/>
    </location>
</feature>
<evidence type="ECO:0000256" key="5">
    <source>
        <dbReference type="ARBA" id="ARBA00038359"/>
    </source>
</evidence>
<dbReference type="AlphaFoldDB" id="A0A3M2SP68"/>